<evidence type="ECO:0000256" key="3">
    <source>
        <dbReference type="ARBA" id="ARBA00022679"/>
    </source>
</evidence>
<keyword evidence="8" id="KW-1185">Reference proteome</keyword>
<dbReference type="Gene3D" id="3.30.565.10">
    <property type="entry name" value="Histidine kinase-like ATPase, C-terminal domain"/>
    <property type="match status" value="1"/>
</dbReference>
<dbReference type="InterPro" id="IPR036890">
    <property type="entry name" value="HATPase_C_sf"/>
</dbReference>
<comment type="catalytic activity">
    <reaction evidence="1">
        <text>ATP + protein L-histidine = ADP + protein N-phospho-L-histidine.</text>
        <dbReference type="EC" id="2.7.13.3"/>
    </reaction>
</comment>
<dbReference type="AlphaFoldDB" id="A0A2A2TH57"/>
<evidence type="ECO:0000256" key="2">
    <source>
        <dbReference type="ARBA" id="ARBA00012438"/>
    </source>
</evidence>
<organism evidence="7 8">
    <name type="scientific">Brunnivagina elsteri CCALA 953</name>
    <dbReference type="NCBI Taxonomy" id="987040"/>
    <lineage>
        <taxon>Bacteria</taxon>
        <taxon>Bacillati</taxon>
        <taxon>Cyanobacteriota</taxon>
        <taxon>Cyanophyceae</taxon>
        <taxon>Nostocales</taxon>
        <taxon>Calotrichaceae</taxon>
        <taxon>Brunnivagina</taxon>
    </lineage>
</organism>
<accession>A0A2A2TH57</accession>
<evidence type="ECO:0000259" key="6">
    <source>
        <dbReference type="PROSITE" id="PS50109"/>
    </source>
</evidence>
<dbReference type="InterPro" id="IPR050482">
    <property type="entry name" value="Sensor_HK_TwoCompSys"/>
</dbReference>
<dbReference type="CDD" id="cd16917">
    <property type="entry name" value="HATPase_UhpB-NarQ-NarX-like"/>
    <property type="match status" value="1"/>
</dbReference>
<protein>
    <recommendedName>
        <fullName evidence="2">histidine kinase</fullName>
        <ecNumber evidence="2">2.7.13.3</ecNumber>
    </recommendedName>
</protein>
<reference evidence="7 8" key="1">
    <citation type="submission" date="2017-08" db="EMBL/GenBank/DDBJ databases">
        <title>Draft genome sequence of filamentous cyanobacterium Calothrix elsteri CCALA 953.</title>
        <authorList>
            <person name="Gagunashvili A.N."/>
            <person name="Elster J."/>
            <person name="Andresson O.S."/>
        </authorList>
    </citation>
    <scope>NUCLEOTIDE SEQUENCE [LARGE SCALE GENOMIC DNA]</scope>
    <source>
        <strain evidence="7 8">CCALA 953</strain>
    </source>
</reference>
<comment type="caution">
    <text evidence="7">The sequence shown here is derived from an EMBL/GenBank/DDBJ whole genome shotgun (WGS) entry which is preliminary data.</text>
</comment>
<dbReference type="EMBL" id="NTFS01000206">
    <property type="protein sequence ID" value="PAX52739.1"/>
    <property type="molecule type" value="Genomic_DNA"/>
</dbReference>
<dbReference type="Proteomes" id="UP000218238">
    <property type="component" value="Unassembled WGS sequence"/>
</dbReference>
<keyword evidence="3" id="KW-0808">Transferase</keyword>
<evidence type="ECO:0000313" key="7">
    <source>
        <dbReference type="EMBL" id="PAX52739.1"/>
    </source>
</evidence>
<feature type="domain" description="Histidine kinase" evidence="6">
    <location>
        <begin position="1"/>
        <end position="88"/>
    </location>
</feature>
<dbReference type="Pfam" id="PF02518">
    <property type="entry name" value="HATPase_c"/>
    <property type="match status" value="1"/>
</dbReference>
<dbReference type="PANTHER" id="PTHR24421:SF10">
    <property type="entry name" value="NITRATE_NITRITE SENSOR PROTEIN NARQ"/>
    <property type="match status" value="1"/>
</dbReference>
<name>A0A2A2TH57_9CYAN</name>
<evidence type="ECO:0000256" key="4">
    <source>
        <dbReference type="ARBA" id="ARBA00022777"/>
    </source>
</evidence>
<dbReference type="PROSITE" id="PS50109">
    <property type="entry name" value="HIS_KIN"/>
    <property type="match status" value="1"/>
</dbReference>
<evidence type="ECO:0000256" key="1">
    <source>
        <dbReference type="ARBA" id="ARBA00000085"/>
    </source>
</evidence>
<dbReference type="RefSeq" id="WP_245912196.1">
    <property type="nucleotide sequence ID" value="NZ_NTFS01000206.1"/>
</dbReference>
<dbReference type="InterPro" id="IPR005467">
    <property type="entry name" value="His_kinase_dom"/>
</dbReference>
<dbReference type="EC" id="2.7.13.3" evidence="2"/>
<keyword evidence="5" id="KW-0902">Two-component regulatory system</keyword>
<dbReference type="InterPro" id="IPR003594">
    <property type="entry name" value="HATPase_dom"/>
</dbReference>
<evidence type="ECO:0000256" key="5">
    <source>
        <dbReference type="ARBA" id="ARBA00023012"/>
    </source>
</evidence>
<feature type="non-terminal residue" evidence="7">
    <location>
        <position position="1"/>
    </location>
</feature>
<dbReference type="SUPFAM" id="SSF55874">
    <property type="entry name" value="ATPase domain of HSP90 chaperone/DNA topoisomerase II/histidine kinase"/>
    <property type="match status" value="1"/>
</dbReference>
<dbReference type="GO" id="GO:0004673">
    <property type="term" value="F:protein histidine kinase activity"/>
    <property type="evidence" value="ECO:0007669"/>
    <property type="project" value="UniProtKB-EC"/>
</dbReference>
<proteinExistence type="predicted"/>
<gene>
    <name evidence="7" type="ORF">CK510_17755</name>
</gene>
<dbReference type="PANTHER" id="PTHR24421">
    <property type="entry name" value="NITRATE/NITRITE SENSOR PROTEIN NARX-RELATED"/>
    <property type="match status" value="1"/>
</dbReference>
<evidence type="ECO:0000313" key="8">
    <source>
        <dbReference type="Proteomes" id="UP000218238"/>
    </source>
</evidence>
<keyword evidence="4 7" id="KW-0418">Kinase</keyword>
<sequence length="88" mass="9531">VAIYRIIQESLTNICKHSSATEVKIQIQIETNLMLIIQDNGKGFKINQNTTGFGLQSMCDRALAVGGNLNIETTPNGGCKIIVTVPLN</sequence>
<dbReference type="GO" id="GO:0000160">
    <property type="term" value="P:phosphorelay signal transduction system"/>
    <property type="evidence" value="ECO:0007669"/>
    <property type="project" value="UniProtKB-KW"/>
</dbReference>